<feature type="domain" description="Phosphofructokinase" evidence="15">
    <location>
        <begin position="11"/>
        <end position="286"/>
    </location>
</feature>
<feature type="binding site" evidence="14">
    <location>
        <begin position="28"/>
        <end position="32"/>
    </location>
    <ligand>
        <name>ADP</name>
        <dbReference type="ChEBI" id="CHEBI:456216"/>
        <note>allosteric activator; ligand shared between dimeric partners</note>
    </ligand>
</feature>
<dbReference type="Pfam" id="PF00365">
    <property type="entry name" value="PFK"/>
    <property type="match status" value="1"/>
</dbReference>
<evidence type="ECO:0000256" key="13">
    <source>
        <dbReference type="ARBA" id="ARBA00048070"/>
    </source>
</evidence>
<dbReference type="PIRSF" id="PIRSF000532">
    <property type="entry name" value="ATP_PFK_prok"/>
    <property type="match status" value="1"/>
</dbReference>
<feature type="active site" description="Proton acceptor" evidence="14">
    <location>
        <position position="135"/>
    </location>
</feature>
<sequence>MADDIVKIKTIGVLTSGGDSPGMNAAIRAVARAAFHSNINVIGIKHGYYGLINDEFEKLDTHSVSNIIQRGGTTLKSARSEEFRTEEGRAKAAENLKKYEIDALVTIGGDGTFTGANKLSKEHGINVVGVPATIDNDIIGTDETIGYDTALNTALDAIDKIRDTADAHERMFLVEVMGRDTGFIALETGIASGAELALLPEELTHVDEVKEQLHDMLKQQRRSSLVVVAEGDETGGAMKLADNIKDDFSQYDVRVCILGHVQRGGAPTARDRVLASRLGAAAVNVLMEGHSEVMVGVVNNALKITPLRVAISKKKALDHTLIDLARVLR</sequence>
<keyword evidence="5 14" id="KW-0021">Allosteric enzyme</keyword>
<evidence type="ECO:0000256" key="11">
    <source>
        <dbReference type="ARBA" id="ARBA00022842"/>
    </source>
</evidence>
<feature type="binding site" evidence="14">
    <location>
        <position position="18"/>
    </location>
    <ligand>
        <name>ATP</name>
        <dbReference type="ChEBI" id="CHEBI:30616"/>
    </ligand>
</feature>
<dbReference type="InterPro" id="IPR012003">
    <property type="entry name" value="ATP_PFK_prok-type"/>
</dbReference>
<keyword evidence="4 14" id="KW-0963">Cytoplasm</keyword>
<evidence type="ECO:0000256" key="9">
    <source>
        <dbReference type="ARBA" id="ARBA00022777"/>
    </source>
</evidence>
<keyword evidence="17" id="KW-1185">Reference proteome</keyword>
<dbReference type="GO" id="GO:0003872">
    <property type="term" value="F:6-phosphofructokinase activity"/>
    <property type="evidence" value="ECO:0007669"/>
    <property type="project" value="UniProtKB-UniRule"/>
</dbReference>
<evidence type="ECO:0000256" key="10">
    <source>
        <dbReference type="ARBA" id="ARBA00022840"/>
    </source>
</evidence>
<comment type="similarity">
    <text evidence="14">Belongs to the phosphofructokinase type A (PFKA) family. ATP-dependent PFK group I subfamily. Prokaryotic clade 'B1' sub-subfamily.</text>
</comment>
<dbReference type="NCBIfam" id="NF002872">
    <property type="entry name" value="PRK03202.1"/>
    <property type="match status" value="1"/>
</dbReference>
<feature type="binding site" description="in other chain" evidence="14">
    <location>
        <begin position="177"/>
        <end position="179"/>
    </location>
    <ligand>
        <name>substrate</name>
        <note>ligand shared between dimeric partners</note>
    </ligand>
</feature>
<dbReference type="EMBL" id="FXTP01000009">
    <property type="protein sequence ID" value="SMO74669.1"/>
    <property type="molecule type" value="Genomic_DNA"/>
</dbReference>
<dbReference type="GO" id="GO:0016208">
    <property type="term" value="F:AMP binding"/>
    <property type="evidence" value="ECO:0007669"/>
    <property type="project" value="TreeGrafter"/>
</dbReference>
<feature type="binding site" evidence="14">
    <location>
        <position position="110"/>
    </location>
    <ligand>
        <name>Mg(2+)</name>
        <dbReference type="ChEBI" id="CHEBI:18420"/>
        <note>catalytic</note>
    </ligand>
</feature>
<dbReference type="GO" id="GO:0048029">
    <property type="term" value="F:monosaccharide binding"/>
    <property type="evidence" value="ECO:0007669"/>
    <property type="project" value="TreeGrafter"/>
</dbReference>
<organism evidence="16 17">
    <name type="scientific">Gracilimonas mengyeensis</name>
    <dbReference type="NCBI Taxonomy" id="1302730"/>
    <lineage>
        <taxon>Bacteria</taxon>
        <taxon>Pseudomonadati</taxon>
        <taxon>Balneolota</taxon>
        <taxon>Balneolia</taxon>
        <taxon>Balneolales</taxon>
        <taxon>Balneolaceae</taxon>
        <taxon>Gracilimonas</taxon>
    </lineage>
</organism>
<evidence type="ECO:0000256" key="7">
    <source>
        <dbReference type="ARBA" id="ARBA00022723"/>
    </source>
</evidence>
<feature type="binding site" description="in other chain" evidence="14">
    <location>
        <begin position="133"/>
        <end position="135"/>
    </location>
    <ligand>
        <name>substrate</name>
        <note>ligand shared between dimeric partners</note>
    </ligand>
</feature>
<protein>
    <recommendedName>
        <fullName evidence="14">ATP-dependent 6-phosphofructokinase</fullName>
        <shortName evidence="14">ATP-PFK</shortName>
        <shortName evidence="14">Phosphofructokinase</shortName>
        <ecNumber evidence="14">2.7.1.11</ecNumber>
    </recommendedName>
    <alternativeName>
        <fullName evidence="14">Phosphohexokinase</fullName>
    </alternativeName>
</protein>
<dbReference type="GO" id="GO:0030388">
    <property type="term" value="P:fructose 1,6-bisphosphate metabolic process"/>
    <property type="evidence" value="ECO:0007669"/>
    <property type="project" value="TreeGrafter"/>
</dbReference>
<evidence type="ECO:0000256" key="8">
    <source>
        <dbReference type="ARBA" id="ARBA00022741"/>
    </source>
</evidence>
<dbReference type="PANTHER" id="PTHR13697:SF4">
    <property type="entry name" value="ATP-DEPENDENT 6-PHOSPHOFRUCTOKINASE"/>
    <property type="match status" value="1"/>
</dbReference>
<dbReference type="InterPro" id="IPR022953">
    <property type="entry name" value="ATP_PFK"/>
</dbReference>
<comment type="subcellular location">
    <subcellularLocation>
        <location evidence="2 14">Cytoplasm</location>
    </subcellularLocation>
</comment>
<feature type="binding site" description="in other chain" evidence="14">
    <location>
        <position position="162"/>
    </location>
    <ligand>
        <name>ADP</name>
        <dbReference type="ChEBI" id="CHEBI:456216"/>
        <note>allosteric activator; ligand shared between dimeric partners</note>
    </ligand>
</feature>
<feature type="binding site" evidence="14">
    <location>
        <begin position="79"/>
        <end position="80"/>
    </location>
    <ligand>
        <name>ATP</name>
        <dbReference type="ChEBI" id="CHEBI:30616"/>
    </ligand>
</feature>
<evidence type="ECO:0000256" key="2">
    <source>
        <dbReference type="ARBA" id="ARBA00004496"/>
    </source>
</evidence>
<gene>
    <name evidence="14" type="primary">pfkA</name>
    <name evidence="16" type="ORF">SAMN06265219_10987</name>
</gene>
<dbReference type="PRINTS" id="PR00476">
    <property type="entry name" value="PHFRCTKINASE"/>
</dbReference>
<evidence type="ECO:0000256" key="12">
    <source>
        <dbReference type="ARBA" id="ARBA00023152"/>
    </source>
</evidence>
<keyword evidence="10 14" id="KW-0067">ATP-binding</keyword>
<keyword evidence="11 14" id="KW-0460">Magnesium</keyword>
<keyword evidence="8 14" id="KW-0547">Nucleotide-binding</keyword>
<dbReference type="InterPro" id="IPR035966">
    <property type="entry name" value="PKF_sf"/>
</dbReference>
<evidence type="ECO:0000256" key="1">
    <source>
        <dbReference type="ARBA" id="ARBA00001946"/>
    </source>
</evidence>
<feature type="binding site" description="in other chain" evidence="14">
    <location>
        <position position="230"/>
    </location>
    <ligand>
        <name>substrate</name>
        <note>ligand shared between dimeric partners</note>
    </ligand>
</feature>
<comment type="catalytic activity">
    <reaction evidence="13 14">
        <text>beta-D-fructose 6-phosphate + ATP = beta-D-fructose 1,6-bisphosphate + ADP + H(+)</text>
        <dbReference type="Rhea" id="RHEA:16109"/>
        <dbReference type="ChEBI" id="CHEBI:15378"/>
        <dbReference type="ChEBI" id="CHEBI:30616"/>
        <dbReference type="ChEBI" id="CHEBI:32966"/>
        <dbReference type="ChEBI" id="CHEBI:57634"/>
        <dbReference type="ChEBI" id="CHEBI:456216"/>
        <dbReference type="EC" id="2.7.1.11"/>
    </reaction>
</comment>
<dbReference type="InterPro" id="IPR000023">
    <property type="entry name" value="Phosphofructokinase_dom"/>
</dbReference>
<dbReference type="EC" id="2.7.1.11" evidence="14"/>
<comment type="activity regulation">
    <text evidence="14">Allosterically activated by ADP and other diphosphonucleosides, and allosterically inhibited by phosphoenolpyruvate.</text>
</comment>
<keyword evidence="7 14" id="KW-0479">Metal-binding</keyword>
<evidence type="ECO:0000259" key="15">
    <source>
        <dbReference type="Pfam" id="PF00365"/>
    </source>
</evidence>
<accession>A0A521DSI3</accession>
<feature type="binding site" evidence="14">
    <location>
        <position position="254"/>
    </location>
    <ligand>
        <name>substrate</name>
        <note>ligand shared between dimeric partners</note>
    </ligand>
</feature>
<dbReference type="GO" id="GO:0042802">
    <property type="term" value="F:identical protein binding"/>
    <property type="evidence" value="ECO:0007669"/>
    <property type="project" value="TreeGrafter"/>
</dbReference>
<dbReference type="Proteomes" id="UP000317557">
    <property type="component" value="Unassembled WGS sequence"/>
</dbReference>
<evidence type="ECO:0000256" key="4">
    <source>
        <dbReference type="ARBA" id="ARBA00022490"/>
    </source>
</evidence>
<dbReference type="GO" id="GO:0006002">
    <property type="term" value="P:fructose 6-phosphate metabolic process"/>
    <property type="evidence" value="ECO:0007669"/>
    <property type="project" value="UniProtKB-UniRule"/>
</dbReference>
<dbReference type="FunFam" id="3.40.50.450:FF:000001">
    <property type="entry name" value="ATP-dependent 6-phosphofructokinase"/>
    <property type="match status" value="1"/>
</dbReference>
<dbReference type="GO" id="GO:0070095">
    <property type="term" value="F:fructose-6-phosphate binding"/>
    <property type="evidence" value="ECO:0007669"/>
    <property type="project" value="TreeGrafter"/>
</dbReference>
<evidence type="ECO:0000256" key="14">
    <source>
        <dbReference type="HAMAP-Rule" id="MF_00339"/>
    </source>
</evidence>
<dbReference type="GO" id="GO:0046872">
    <property type="term" value="F:metal ion binding"/>
    <property type="evidence" value="ECO:0007669"/>
    <property type="project" value="UniProtKB-KW"/>
</dbReference>
<feature type="binding site" evidence="14">
    <location>
        <begin position="109"/>
        <end position="112"/>
    </location>
    <ligand>
        <name>ATP</name>
        <dbReference type="ChEBI" id="CHEBI:30616"/>
    </ligand>
</feature>
<dbReference type="GO" id="GO:0005524">
    <property type="term" value="F:ATP binding"/>
    <property type="evidence" value="ECO:0007669"/>
    <property type="project" value="UniProtKB-UniRule"/>
</dbReference>
<keyword evidence="9 14" id="KW-0418">Kinase</keyword>
<feature type="binding site" evidence="14">
    <location>
        <position position="170"/>
    </location>
    <ligand>
        <name>substrate</name>
        <note>ligand shared between dimeric partners</note>
    </ligand>
</feature>
<feature type="binding site" description="in other chain" evidence="14">
    <location>
        <begin position="260"/>
        <end position="263"/>
    </location>
    <ligand>
        <name>substrate</name>
        <note>ligand shared between dimeric partners</note>
    </ligand>
</feature>
<dbReference type="InterPro" id="IPR012828">
    <property type="entry name" value="PFKA_ATP_prok"/>
</dbReference>
<evidence type="ECO:0000313" key="17">
    <source>
        <dbReference type="Proteomes" id="UP000317557"/>
    </source>
</evidence>
<comment type="subunit">
    <text evidence="14">Homotetramer.</text>
</comment>
<dbReference type="GO" id="GO:0005945">
    <property type="term" value="C:6-phosphofructokinase complex"/>
    <property type="evidence" value="ECO:0007669"/>
    <property type="project" value="TreeGrafter"/>
</dbReference>
<reference evidence="16 17" key="1">
    <citation type="submission" date="2017-05" db="EMBL/GenBank/DDBJ databases">
        <authorList>
            <person name="Varghese N."/>
            <person name="Submissions S."/>
        </authorList>
    </citation>
    <scope>NUCLEOTIDE SEQUENCE [LARGE SCALE GENOMIC DNA]</scope>
    <source>
        <strain evidence="16 17">DSM 21985</strain>
    </source>
</reference>
<dbReference type="Gene3D" id="3.40.50.460">
    <property type="entry name" value="Phosphofructokinase domain"/>
    <property type="match status" value="1"/>
</dbReference>
<dbReference type="GO" id="GO:0061621">
    <property type="term" value="P:canonical glycolysis"/>
    <property type="evidence" value="ECO:0007669"/>
    <property type="project" value="TreeGrafter"/>
</dbReference>
<name>A0A521DSI3_9BACT</name>
<dbReference type="PROSITE" id="PS00433">
    <property type="entry name" value="PHOSPHOFRUCTOKINASE"/>
    <property type="match status" value="1"/>
</dbReference>
<evidence type="ECO:0000256" key="3">
    <source>
        <dbReference type="ARBA" id="ARBA00004679"/>
    </source>
</evidence>
<dbReference type="HAMAP" id="MF_00339">
    <property type="entry name" value="Phosphofructokinase_I_B1"/>
    <property type="match status" value="1"/>
</dbReference>
<dbReference type="PANTHER" id="PTHR13697">
    <property type="entry name" value="PHOSPHOFRUCTOKINASE"/>
    <property type="match status" value="1"/>
</dbReference>
<dbReference type="FunFam" id="3.40.50.460:FF:000002">
    <property type="entry name" value="ATP-dependent 6-phosphofructokinase"/>
    <property type="match status" value="1"/>
</dbReference>
<comment type="function">
    <text evidence="14">Catalyzes the phosphorylation of D-fructose 6-phosphate to fructose 1,6-bisphosphate by ATP, the first committing step of glycolysis.</text>
</comment>
<dbReference type="RefSeq" id="WP_142454726.1">
    <property type="nucleotide sequence ID" value="NZ_FXTP01000009.1"/>
</dbReference>
<feature type="binding site" description="in other chain" evidence="14">
    <location>
        <begin position="193"/>
        <end position="195"/>
    </location>
    <ligand>
        <name>ADP</name>
        <dbReference type="ChEBI" id="CHEBI:456216"/>
        <note>allosteric activator; ligand shared between dimeric partners</note>
    </ligand>
</feature>
<evidence type="ECO:0000256" key="5">
    <source>
        <dbReference type="ARBA" id="ARBA00022533"/>
    </source>
</evidence>
<proteinExistence type="inferred from homology"/>
<evidence type="ECO:0000313" key="16">
    <source>
        <dbReference type="EMBL" id="SMO74669.1"/>
    </source>
</evidence>
<dbReference type="InterPro" id="IPR015912">
    <property type="entry name" value="Phosphofructokinase_CS"/>
</dbReference>
<dbReference type="AlphaFoldDB" id="A0A521DSI3"/>
<keyword evidence="6 14" id="KW-0808">Transferase</keyword>
<evidence type="ECO:0000256" key="6">
    <source>
        <dbReference type="ARBA" id="ARBA00022679"/>
    </source>
</evidence>
<comment type="pathway">
    <text evidence="3 14">Carbohydrate degradation; glycolysis; D-glyceraldehyde 3-phosphate and glycerone phosphate from D-glucose: step 3/4.</text>
</comment>
<dbReference type="SUPFAM" id="SSF53784">
    <property type="entry name" value="Phosphofructokinase"/>
    <property type="match status" value="1"/>
</dbReference>
<dbReference type="Gene3D" id="3.40.50.450">
    <property type="match status" value="1"/>
</dbReference>
<comment type="caution">
    <text evidence="14">Lacks conserved residue(s) required for the propagation of feature annotation.</text>
</comment>
<dbReference type="OrthoDB" id="9802503at2"/>
<comment type="cofactor">
    <cofactor evidence="1 14">
        <name>Mg(2+)</name>
        <dbReference type="ChEBI" id="CHEBI:18420"/>
    </cofactor>
</comment>
<dbReference type="NCBIfam" id="TIGR02482">
    <property type="entry name" value="PFKA_ATP"/>
    <property type="match status" value="1"/>
</dbReference>
<dbReference type="UniPathway" id="UPA00109">
    <property type="reaction ID" value="UER00182"/>
</dbReference>
<keyword evidence="12 14" id="KW-0324">Glycolysis</keyword>